<gene>
    <name evidence="1" type="ORF">P691DRAFT_679066</name>
</gene>
<dbReference type="EMBL" id="MU151446">
    <property type="protein sequence ID" value="KAF9443675.1"/>
    <property type="molecule type" value="Genomic_DNA"/>
</dbReference>
<evidence type="ECO:0000313" key="2">
    <source>
        <dbReference type="Proteomes" id="UP000807342"/>
    </source>
</evidence>
<name>A0A9P5X5P7_9AGAR</name>
<organism evidence="1 2">
    <name type="scientific">Macrolepiota fuliginosa MF-IS2</name>
    <dbReference type="NCBI Taxonomy" id="1400762"/>
    <lineage>
        <taxon>Eukaryota</taxon>
        <taxon>Fungi</taxon>
        <taxon>Dikarya</taxon>
        <taxon>Basidiomycota</taxon>
        <taxon>Agaricomycotina</taxon>
        <taxon>Agaricomycetes</taxon>
        <taxon>Agaricomycetidae</taxon>
        <taxon>Agaricales</taxon>
        <taxon>Agaricineae</taxon>
        <taxon>Agaricaceae</taxon>
        <taxon>Macrolepiota</taxon>
    </lineage>
</organism>
<dbReference type="OrthoDB" id="1750432at2759"/>
<evidence type="ECO:0008006" key="3">
    <source>
        <dbReference type="Google" id="ProtNLM"/>
    </source>
</evidence>
<dbReference type="Proteomes" id="UP000807342">
    <property type="component" value="Unassembled WGS sequence"/>
</dbReference>
<proteinExistence type="predicted"/>
<sequence length="96" mass="10632">MITDGCLTSIAGVINQGMDQKTGCIAAFFSVKLCPAQQNYPMHKVELFFFLTGLCNLTSPSPLHSLLSMKKIWMMMMMLTMSHSALSWMSMSSVSN</sequence>
<dbReference type="AlphaFoldDB" id="A0A9P5X5P7"/>
<protein>
    <recommendedName>
        <fullName evidence="3">Reverse transcriptase RNase H-like domain-containing protein</fullName>
    </recommendedName>
</protein>
<accession>A0A9P5X5P7</accession>
<comment type="caution">
    <text evidence="1">The sequence shown here is derived from an EMBL/GenBank/DDBJ whole genome shotgun (WGS) entry which is preliminary data.</text>
</comment>
<keyword evidence="2" id="KW-1185">Reference proteome</keyword>
<evidence type="ECO:0000313" key="1">
    <source>
        <dbReference type="EMBL" id="KAF9443675.1"/>
    </source>
</evidence>
<reference evidence="1" key="1">
    <citation type="submission" date="2020-11" db="EMBL/GenBank/DDBJ databases">
        <authorList>
            <consortium name="DOE Joint Genome Institute"/>
            <person name="Ahrendt S."/>
            <person name="Riley R."/>
            <person name="Andreopoulos W."/>
            <person name="Labutti K."/>
            <person name="Pangilinan J."/>
            <person name="Ruiz-Duenas F.J."/>
            <person name="Barrasa J.M."/>
            <person name="Sanchez-Garcia M."/>
            <person name="Camarero S."/>
            <person name="Miyauchi S."/>
            <person name="Serrano A."/>
            <person name="Linde D."/>
            <person name="Babiker R."/>
            <person name="Drula E."/>
            <person name="Ayuso-Fernandez I."/>
            <person name="Pacheco R."/>
            <person name="Padilla G."/>
            <person name="Ferreira P."/>
            <person name="Barriuso J."/>
            <person name="Kellner H."/>
            <person name="Castanera R."/>
            <person name="Alfaro M."/>
            <person name="Ramirez L."/>
            <person name="Pisabarro A.G."/>
            <person name="Kuo A."/>
            <person name="Tritt A."/>
            <person name="Lipzen A."/>
            <person name="He G."/>
            <person name="Yan M."/>
            <person name="Ng V."/>
            <person name="Cullen D."/>
            <person name="Martin F."/>
            <person name="Rosso M.-N."/>
            <person name="Henrissat B."/>
            <person name="Hibbett D."/>
            <person name="Martinez A.T."/>
            <person name="Grigoriev I.V."/>
        </authorList>
    </citation>
    <scope>NUCLEOTIDE SEQUENCE</scope>
    <source>
        <strain evidence="1">MF-IS2</strain>
    </source>
</reference>